<dbReference type="SUPFAM" id="SSF51004">
    <property type="entry name" value="C-terminal (heme d1) domain of cytochrome cd1-nitrite reductase"/>
    <property type="match status" value="1"/>
</dbReference>
<keyword evidence="4" id="KW-1185">Reference proteome</keyword>
<comment type="caution">
    <text evidence="3">The sequence shown here is derived from an EMBL/GenBank/DDBJ whole genome shotgun (WGS) entry which is preliminary data.</text>
</comment>
<evidence type="ECO:0000313" key="4">
    <source>
        <dbReference type="Proteomes" id="UP001300012"/>
    </source>
</evidence>
<dbReference type="RefSeq" id="WP_258217032.1">
    <property type="nucleotide sequence ID" value="NZ_JANQBD010000028.1"/>
</dbReference>
<evidence type="ECO:0000313" key="3">
    <source>
        <dbReference type="EMBL" id="MCR8635484.1"/>
    </source>
</evidence>
<dbReference type="InterPro" id="IPR013783">
    <property type="entry name" value="Ig-like_fold"/>
</dbReference>
<dbReference type="InterPro" id="IPR025883">
    <property type="entry name" value="Cadherin-like_domain"/>
</dbReference>
<evidence type="ECO:0000256" key="1">
    <source>
        <dbReference type="ARBA" id="ARBA00022729"/>
    </source>
</evidence>
<dbReference type="InterPro" id="IPR019405">
    <property type="entry name" value="Lactonase_7-beta_prop"/>
</dbReference>
<gene>
    <name evidence="3" type="ORF">NV381_30195</name>
</gene>
<feature type="domain" description="SLH" evidence="2">
    <location>
        <begin position="1192"/>
        <end position="1252"/>
    </location>
</feature>
<dbReference type="Pfam" id="PF13290">
    <property type="entry name" value="CHB_HEX_C_1"/>
    <property type="match status" value="1"/>
</dbReference>
<dbReference type="Pfam" id="PF10282">
    <property type="entry name" value="Lactonase"/>
    <property type="match status" value="1"/>
</dbReference>
<proteinExistence type="predicted"/>
<reference evidence="3 4" key="1">
    <citation type="submission" date="2022-08" db="EMBL/GenBank/DDBJ databases">
        <title>Paenibacillus endoradicis sp. nov., Paenibacillus radicibacter sp. nov and Paenibacillus pararadicis sp. nov., three cold-adapted plant growth-promoting bacteria isolated from root of Larix gmelinii in Great Khingan.</title>
        <authorList>
            <person name="Xue H."/>
        </authorList>
    </citation>
    <scope>NUCLEOTIDE SEQUENCE [LARGE SCALE GENOMIC DNA]</scope>
    <source>
        <strain evidence="3 4">N5-1-1-5</strain>
    </source>
</reference>
<organism evidence="3 4">
    <name type="scientific">Paenibacillus radicis</name>
    <name type="common">ex Xue et al. 2023</name>
    <dbReference type="NCBI Taxonomy" id="2972489"/>
    <lineage>
        <taxon>Bacteria</taxon>
        <taxon>Bacillati</taxon>
        <taxon>Bacillota</taxon>
        <taxon>Bacilli</taxon>
        <taxon>Bacillales</taxon>
        <taxon>Paenibacillaceae</taxon>
        <taxon>Paenibacillus</taxon>
    </lineage>
</organism>
<dbReference type="Pfam" id="PF21783">
    <property type="entry name" value="YNCE"/>
    <property type="match status" value="1"/>
</dbReference>
<dbReference type="PROSITE" id="PS51272">
    <property type="entry name" value="SLH"/>
    <property type="match status" value="3"/>
</dbReference>
<dbReference type="InterPro" id="IPR048433">
    <property type="entry name" value="YNCE-like_beta-prop"/>
</dbReference>
<dbReference type="PANTHER" id="PTHR47197:SF3">
    <property type="entry name" value="DIHYDRO-HEME D1 DEHYDROGENASE"/>
    <property type="match status" value="1"/>
</dbReference>
<dbReference type="InterPro" id="IPR015943">
    <property type="entry name" value="WD40/YVTN_repeat-like_dom_sf"/>
</dbReference>
<dbReference type="InterPro" id="IPR011964">
    <property type="entry name" value="YVTN_b-propeller_repeat"/>
</dbReference>
<dbReference type="InterPro" id="IPR011048">
    <property type="entry name" value="Haem_d1_sf"/>
</dbReference>
<accession>A0ABT1YQM4</accession>
<dbReference type="Pfam" id="PF00395">
    <property type="entry name" value="SLH"/>
    <property type="match status" value="3"/>
</dbReference>
<dbReference type="Gene3D" id="2.130.10.10">
    <property type="entry name" value="YVTN repeat-like/Quinoprotein amine dehydrogenase"/>
    <property type="match status" value="2"/>
</dbReference>
<dbReference type="PANTHER" id="PTHR47197">
    <property type="entry name" value="PROTEIN NIRF"/>
    <property type="match status" value="1"/>
</dbReference>
<dbReference type="Proteomes" id="UP001300012">
    <property type="component" value="Unassembled WGS sequence"/>
</dbReference>
<dbReference type="InterPro" id="IPR059177">
    <property type="entry name" value="GH29D-like_dom"/>
</dbReference>
<dbReference type="InterPro" id="IPR051200">
    <property type="entry name" value="Host-pathogen_enzymatic-act"/>
</dbReference>
<sequence length="1252" mass="128963">MFRNERVKLAAIVLILCMISTLFGDFKVASAATTNILKKAYITSYSTGKVDVVDLENGTVELGKITVGVQPNSAAFNPNGTQVFVTNRSSGTVSVIDPATDTVIRTITVGAQPHGVAFNSDGSKAYVANRNGNTLSVINTATLAVTGTITVLANPIAMVTVGQKLFLTQQTANQVAVIDLTNDTVSSQITVGVGPYGLSVNPNGTKIYVANQSGNSVSVIKVADNTVEATITVGTLPTATEVSPDGSRVYVANSGSSTASVINTTNNTVVSTISVGTNPYVIGISADGTRAFTVNYTSNNMSVIRTSDNTVIQTIALSPGPFMVGTFMVSTAVATNPAQQQVVAPTASPASGMVAAGTTVVLSTPTPDAEIYYTIDGTTPTVGSTLYSTPISVTSTTTIKAIAVKSGMTDSSIMSASYTVNVNTPPTVSSIVYQSVKVNGVLGPLAFTVSDAETSAGSLTVTAATYNSTLIPLGNISLGGSGGNRTVTLTPAQGQTGTTSIWLTVTDANGLSASTGFQVTVVASSNADLKAMAISAGSLSPAFVSNTTVYAATVPNSTRSLTVTGAVYDPAATIRVNGVVTASGAASSELPLNIGANVVTVGVTAQDGTTLKTYTINVNRLPSSNADLKAMTISAGSLNPAFVSNTTTYTATVPNSTRSLTVTGAVYDPAATIRVNGVVTAGGAASSELPLNIGANVVTVEVTAQDGTTLKTYTINMNRLPSNNADLKALTISAGSLDPAFVSNTTAYTATVPNSTHSLTVTGAVYDPAATIRVNGVVTAGGAASSELPLNIGANVVTVEVTAQDGTTLKTYTINVNRLPQHSTTSSGGSSVSQSNGVQIVVDGVVQDQSATAKNDKIGDQSVTIISVDNDKVIAQLEKEANKLLSIPVTGNADVVIGELNGKLVKAMEGKQAVIEVKTDRATYTLPASQINVSSISAQLGSNVKLEDIKISIKIGSSLPTIAATIEKSAAGGNMTLVGKPIEFEVTATWEGKSVTVNQFQSYVERQITLPAGTGASQATTAVVLNTDGTLTHVPTKLVTIDGKTIAVINSLTNSSYAVVFSPKKFADVETSWSQQDVNDMASRQIVQGVTDQSFQPDKAITRAEFVAIMVRALGLKPGVGDNAPKDIQASDWFAGVVQTGVSYKLISGYEDGTFRPNLTITRKEAAAIVARALTLVKLNNGLSEEEVTKQLEFFTDGSKIPAWAKKDLAVAVKNNILQGDNGQISADDNVTRAQTAAMLRRLLQQANLINK</sequence>
<dbReference type="Gene3D" id="2.60.40.10">
    <property type="entry name" value="Immunoglobulins"/>
    <property type="match status" value="1"/>
</dbReference>
<dbReference type="EMBL" id="JANQBD010000028">
    <property type="protein sequence ID" value="MCR8635484.1"/>
    <property type="molecule type" value="Genomic_DNA"/>
</dbReference>
<evidence type="ECO:0000259" key="2">
    <source>
        <dbReference type="PROSITE" id="PS51272"/>
    </source>
</evidence>
<keyword evidence="1" id="KW-0732">Signal</keyword>
<feature type="domain" description="SLH" evidence="2">
    <location>
        <begin position="1061"/>
        <end position="1124"/>
    </location>
</feature>
<protein>
    <submittedName>
        <fullName evidence="3">Cadherin-like beta sandwich domain-containing protein</fullName>
    </submittedName>
</protein>
<feature type="domain" description="SLH" evidence="2">
    <location>
        <begin position="1125"/>
        <end position="1184"/>
    </location>
</feature>
<name>A0ABT1YQM4_9BACL</name>
<dbReference type="InterPro" id="IPR001119">
    <property type="entry name" value="SLH_dom"/>
</dbReference>
<dbReference type="Pfam" id="PF12733">
    <property type="entry name" value="Cadherin-like"/>
    <property type="match status" value="3"/>
</dbReference>
<dbReference type="NCBIfam" id="TIGR02276">
    <property type="entry name" value="beta_rpt_yvtn"/>
    <property type="match status" value="4"/>
</dbReference>